<dbReference type="AlphaFoldDB" id="A0A024GU39"/>
<accession>A0A024GU39</accession>
<reference evidence="1 2" key="1">
    <citation type="submission" date="2012-05" db="EMBL/GenBank/DDBJ databases">
        <title>Recombination and specialization in a pathogen metapopulation.</title>
        <authorList>
            <person name="Gardiner A."/>
            <person name="Kemen E."/>
            <person name="Schultz-Larsen T."/>
            <person name="MacLean D."/>
            <person name="Van Oosterhout C."/>
            <person name="Jones J.D.G."/>
        </authorList>
    </citation>
    <scope>NUCLEOTIDE SEQUENCE [LARGE SCALE GENOMIC DNA]</scope>
    <source>
        <strain evidence="1 2">Ac Nc2</strain>
    </source>
</reference>
<evidence type="ECO:0000313" key="1">
    <source>
        <dbReference type="EMBL" id="CCI50256.1"/>
    </source>
</evidence>
<organism evidence="1 2">
    <name type="scientific">Albugo candida</name>
    <dbReference type="NCBI Taxonomy" id="65357"/>
    <lineage>
        <taxon>Eukaryota</taxon>
        <taxon>Sar</taxon>
        <taxon>Stramenopiles</taxon>
        <taxon>Oomycota</taxon>
        <taxon>Peronosporomycetes</taxon>
        <taxon>Albuginales</taxon>
        <taxon>Albuginaceae</taxon>
        <taxon>Albugo</taxon>
    </lineage>
</organism>
<proteinExistence type="predicted"/>
<dbReference type="EMBL" id="CAIX01000434">
    <property type="protein sequence ID" value="CCI50256.1"/>
    <property type="molecule type" value="Genomic_DNA"/>
</dbReference>
<comment type="caution">
    <text evidence="1">The sequence shown here is derived from an EMBL/GenBank/DDBJ whole genome shotgun (WGS) entry which is preliminary data.</text>
</comment>
<name>A0A024GU39_9STRA</name>
<gene>
    <name evidence="1" type="ORF">BN9_118910</name>
</gene>
<dbReference type="InParanoid" id="A0A024GU39"/>
<sequence length="144" mass="16609">MRLDHMVEGIERLSYWNAYNSSHESVFNLPASNNFTMTIAKLLAAALILVSTQIANTEQVYIQQTQFSSNFDLDKCKEFVTQDDFKQKCGLYGNLNPEPTDHCKKLALNRIHDIVHKTFLVFKTDKNQHSSKVRSWEQTKKANP</sequence>
<dbReference type="Proteomes" id="UP000053237">
    <property type="component" value="Unassembled WGS sequence"/>
</dbReference>
<keyword evidence="2" id="KW-1185">Reference proteome</keyword>
<evidence type="ECO:0000313" key="2">
    <source>
        <dbReference type="Proteomes" id="UP000053237"/>
    </source>
</evidence>
<protein>
    <submittedName>
        <fullName evidence="1">Uncharacterized protein</fullName>
    </submittedName>
</protein>